<proteinExistence type="predicted"/>
<dbReference type="Proteomes" id="UP000284120">
    <property type="component" value="Unassembled WGS sequence"/>
</dbReference>
<accession>A0A3S3STK0</accession>
<protein>
    <submittedName>
        <fullName evidence="2">Uncharacterized protein</fullName>
    </submittedName>
</protein>
<evidence type="ECO:0000313" key="3">
    <source>
        <dbReference type="Proteomes" id="UP000284120"/>
    </source>
</evidence>
<dbReference type="EMBL" id="SAYW01000004">
    <property type="protein sequence ID" value="RWU06298.1"/>
    <property type="molecule type" value="Genomic_DNA"/>
</dbReference>
<dbReference type="OrthoDB" id="759808at2"/>
<evidence type="ECO:0000313" key="2">
    <source>
        <dbReference type="EMBL" id="RWU06298.1"/>
    </source>
</evidence>
<keyword evidence="1" id="KW-0732">Signal</keyword>
<name>A0A3S3STK0_9SPHI</name>
<comment type="caution">
    <text evidence="2">The sequence shown here is derived from an EMBL/GenBank/DDBJ whole genome shotgun (WGS) entry which is preliminary data.</text>
</comment>
<dbReference type="AlphaFoldDB" id="A0A3S3STK0"/>
<evidence type="ECO:0000256" key="1">
    <source>
        <dbReference type="SAM" id="SignalP"/>
    </source>
</evidence>
<dbReference type="RefSeq" id="WP_113647910.1">
    <property type="nucleotide sequence ID" value="NZ_QMHN01000004.1"/>
</dbReference>
<keyword evidence="3" id="KW-1185">Reference proteome</keyword>
<organism evidence="2 3">
    <name type="scientific">Pedobacter chitinilyticus</name>
    <dbReference type="NCBI Taxonomy" id="2233776"/>
    <lineage>
        <taxon>Bacteria</taxon>
        <taxon>Pseudomonadati</taxon>
        <taxon>Bacteroidota</taxon>
        <taxon>Sphingobacteriia</taxon>
        <taxon>Sphingobacteriales</taxon>
        <taxon>Sphingobacteriaceae</taxon>
        <taxon>Pedobacter</taxon>
    </lineage>
</organism>
<gene>
    <name evidence="2" type="ORF">DPV69_13480</name>
</gene>
<feature type="chain" id="PRO_5018664173" evidence="1">
    <location>
        <begin position="23"/>
        <end position="183"/>
    </location>
</feature>
<feature type="signal peptide" evidence="1">
    <location>
        <begin position="1"/>
        <end position="22"/>
    </location>
</feature>
<sequence>MKYLLILSLLLSGLFGFGQKPANNPIDIELSLLISRKAQYERWRQFAKEPSDIAGANKYAYKRDSVYQLYMEMIKKVKSSPKVYLVHINKAIKAGKVDYDGAYRIIYNYFNESLSYLDRDLYFLTRLEAYKVIKRSLFEKNERQLPERTDLYIQRGGKDRIRFSVPPIDAKDTLKSRGDQEIH</sequence>
<reference evidence="2 3" key="1">
    <citation type="submission" date="2018-06" db="EMBL/GenBank/DDBJ databases">
        <title>Pedobacter endophyticus sp. nov., an endophytic bacterium isolated from a leaf of Triticum aestivum.</title>
        <authorList>
            <person name="Zhang L."/>
        </authorList>
    </citation>
    <scope>NUCLEOTIDE SEQUENCE [LARGE SCALE GENOMIC DNA]</scope>
    <source>
        <strain evidence="2 3">CM134L-2</strain>
    </source>
</reference>